<dbReference type="PANTHER" id="PTHR20858:SF17">
    <property type="entry name" value="HYDROXYMETHYLPYRIMIDINE_PHOSPHOMETHYLPYRIMIDINE KINASE THI20-RELATED"/>
    <property type="match status" value="1"/>
</dbReference>
<keyword evidence="8" id="KW-1185">Reference proteome</keyword>
<dbReference type="Pfam" id="PF08543">
    <property type="entry name" value="Phos_pyr_kin"/>
    <property type="match status" value="1"/>
</dbReference>
<evidence type="ECO:0000313" key="8">
    <source>
        <dbReference type="Proteomes" id="UP001157109"/>
    </source>
</evidence>
<comment type="catalytic activity">
    <reaction evidence="2">
        <text>4-amino-2-methyl-5-(phosphooxymethyl)pyrimidine + ATP = 4-amino-2-methyl-5-(diphosphooxymethyl)pyrimidine + ADP</text>
        <dbReference type="Rhea" id="RHEA:19893"/>
        <dbReference type="ChEBI" id="CHEBI:30616"/>
        <dbReference type="ChEBI" id="CHEBI:57841"/>
        <dbReference type="ChEBI" id="CHEBI:58354"/>
        <dbReference type="ChEBI" id="CHEBI:456216"/>
        <dbReference type="EC" id="2.7.4.7"/>
    </reaction>
</comment>
<dbReference type="Gene3D" id="3.40.1190.20">
    <property type="match status" value="1"/>
</dbReference>
<dbReference type="InterPro" id="IPR013749">
    <property type="entry name" value="PM/HMP-P_kinase-1"/>
</dbReference>
<comment type="function">
    <text evidence="3">Catalyzes the phosphorylation of hydroxymethylpyrimidine phosphate (HMP-P) to HMP-PP, and of HMP to HMP-P.</text>
</comment>
<comment type="pathway">
    <text evidence="4">Cofactor biosynthesis; thiamine diphosphate biosynthesis; 4-amino-2-methyl-5-diphosphomethylpyrimidine from 5-amino-1-(5-phospho-D-ribosyl)imidazole: step 3/3.</text>
</comment>
<keyword evidence="7" id="KW-0808">Transferase</keyword>
<dbReference type="CDD" id="cd01169">
    <property type="entry name" value="HMPP_kinase"/>
    <property type="match status" value="1"/>
</dbReference>
<evidence type="ECO:0000256" key="1">
    <source>
        <dbReference type="ARBA" id="ARBA00000151"/>
    </source>
</evidence>
<protein>
    <submittedName>
        <fullName evidence="7">Hydroxymethylpyrimidine/phosphomethylpyrimidine kinase</fullName>
    </submittedName>
</protein>
<evidence type="ECO:0000256" key="2">
    <source>
        <dbReference type="ARBA" id="ARBA00000565"/>
    </source>
</evidence>
<dbReference type="Proteomes" id="UP001157109">
    <property type="component" value="Unassembled WGS sequence"/>
</dbReference>
<evidence type="ECO:0000256" key="5">
    <source>
        <dbReference type="ARBA" id="ARBA00022977"/>
    </source>
</evidence>
<evidence type="ECO:0000313" key="7">
    <source>
        <dbReference type="EMBL" id="GMA20874.1"/>
    </source>
</evidence>
<dbReference type="InterPro" id="IPR004399">
    <property type="entry name" value="HMP/HMP-P_kinase_dom"/>
</dbReference>
<keyword evidence="5" id="KW-0784">Thiamine biosynthesis</keyword>
<organism evidence="7 8">
    <name type="scientific">Arsenicicoccus piscis</name>
    <dbReference type="NCBI Taxonomy" id="673954"/>
    <lineage>
        <taxon>Bacteria</taxon>
        <taxon>Bacillati</taxon>
        <taxon>Actinomycetota</taxon>
        <taxon>Actinomycetes</taxon>
        <taxon>Micrococcales</taxon>
        <taxon>Intrasporangiaceae</taxon>
        <taxon>Arsenicicoccus</taxon>
    </lineage>
</organism>
<proteinExistence type="predicted"/>
<name>A0ABQ6HQY4_9MICO</name>
<dbReference type="EMBL" id="BSUJ01000001">
    <property type="protein sequence ID" value="GMA20874.1"/>
    <property type="molecule type" value="Genomic_DNA"/>
</dbReference>
<keyword evidence="7" id="KW-0418">Kinase</keyword>
<dbReference type="RefSeq" id="WP_241441226.1">
    <property type="nucleotide sequence ID" value="NZ_BSUJ01000001.1"/>
</dbReference>
<dbReference type="SUPFAM" id="SSF53613">
    <property type="entry name" value="Ribokinase-like"/>
    <property type="match status" value="1"/>
</dbReference>
<comment type="caution">
    <text evidence="7">The sequence shown here is derived from an EMBL/GenBank/DDBJ whole genome shotgun (WGS) entry which is preliminary data.</text>
</comment>
<sequence length="293" mass="30611">MSTNQIQTSRALTHGQVPTALSIAGSDPSGGAGIQADLKTFSALGVYGMCAITALTAQNTRGVTGVHVPPAAFLRDQLDALAADVRIDAIKIGMLADAEVVTVVSDWLDEFLAARTGFDAVVLDPVMVATSGDRLLDEAAVAAVRELVPRASIITPNLPEAAVLLDAGPATSIDEMRSQATGLVAAGARRVLLKGGHRTEDRAATDVLADGSAVHEITGRHVDTEHTHGTGCTLSSALAALRPQRAGWLETVQDAKAWLTGALEAADVLQVGHGHGPVHHFHELWAREDKTQR</sequence>
<feature type="domain" description="Pyridoxamine kinase/Phosphomethylpyrimidine kinase" evidence="6">
    <location>
        <begin position="27"/>
        <end position="279"/>
    </location>
</feature>
<comment type="catalytic activity">
    <reaction evidence="1">
        <text>4-amino-5-hydroxymethyl-2-methylpyrimidine + ATP = 4-amino-2-methyl-5-(phosphooxymethyl)pyrimidine + ADP + H(+)</text>
        <dbReference type="Rhea" id="RHEA:23096"/>
        <dbReference type="ChEBI" id="CHEBI:15378"/>
        <dbReference type="ChEBI" id="CHEBI:16892"/>
        <dbReference type="ChEBI" id="CHEBI:30616"/>
        <dbReference type="ChEBI" id="CHEBI:58354"/>
        <dbReference type="ChEBI" id="CHEBI:456216"/>
        <dbReference type="EC" id="2.7.1.49"/>
    </reaction>
</comment>
<dbReference type="InterPro" id="IPR029056">
    <property type="entry name" value="Ribokinase-like"/>
</dbReference>
<dbReference type="GO" id="GO:0016301">
    <property type="term" value="F:kinase activity"/>
    <property type="evidence" value="ECO:0007669"/>
    <property type="project" value="UniProtKB-KW"/>
</dbReference>
<accession>A0ABQ6HQY4</accession>
<dbReference type="PANTHER" id="PTHR20858">
    <property type="entry name" value="PHOSPHOMETHYLPYRIMIDINE KINASE"/>
    <property type="match status" value="1"/>
</dbReference>
<dbReference type="NCBIfam" id="TIGR00097">
    <property type="entry name" value="HMP-P_kinase"/>
    <property type="match status" value="1"/>
</dbReference>
<reference evidence="8" key="1">
    <citation type="journal article" date="2019" name="Int. J. Syst. Evol. Microbiol.">
        <title>The Global Catalogue of Microorganisms (GCM) 10K type strain sequencing project: providing services to taxonomists for standard genome sequencing and annotation.</title>
        <authorList>
            <consortium name="The Broad Institute Genomics Platform"/>
            <consortium name="The Broad Institute Genome Sequencing Center for Infectious Disease"/>
            <person name="Wu L."/>
            <person name="Ma J."/>
        </authorList>
    </citation>
    <scope>NUCLEOTIDE SEQUENCE [LARGE SCALE GENOMIC DNA]</scope>
    <source>
        <strain evidence="8">NBRC 105830</strain>
    </source>
</reference>
<evidence type="ECO:0000256" key="3">
    <source>
        <dbReference type="ARBA" id="ARBA00003848"/>
    </source>
</evidence>
<evidence type="ECO:0000256" key="4">
    <source>
        <dbReference type="ARBA" id="ARBA00004769"/>
    </source>
</evidence>
<gene>
    <name evidence="7" type="primary">thiD</name>
    <name evidence="7" type="ORF">GCM10025862_28950</name>
</gene>
<evidence type="ECO:0000259" key="6">
    <source>
        <dbReference type="Pfam" id="PF08543"/>
    </source>
</evidence>